<dbReference type="GO" id="GO:0008237">
    <property type="term" value="F:metallopeptidase activity"/>
    <property type="evidence" value="ECO:0007669"/>
    <property type="project" value="UniProtKB-KW"/>
</dbReference>
<sequence length="428" mass="48271">MNTKEIINDLIEFIDNSPINYFAVKNSIEILEKNDFKKLEENEKWKLEKCGKYFVSRDDTALIAFSVGDDPRRGFDIIGSHTDSPTFKIKSNPEMTSNGFLKFNIEGYGGMIVSSWFDRDLSLAGKLVYEDSGEFKSKLIKIDKDLLTIANCAIHINRDLNQGYKYNMQDELSPIIKTIEDDFKKDGYLQKLLAKEIGIDYKDIIDFDLALFDRQKGSIMGSDDEFIHIGRLDNLASVHQSLTALINSKNEKFNICVLNDNEEIGSGTRAGAKSPFLDQVLERIVMNLGYDREDYFIALSNSYLISADLSHSIHPNYSNLFDSTNNTRINMGIGIKVASNGAYTTNIETRKRFLRHAKNVGAKVQTFHNRSDKVGGSTIGPIVSSKSGIKSIDVGTPILSMHSIRELGGVKDHIEAIKIFEDFYNNKY</sequence>
<evidence type="ECO:0000256" key="7">
    <source>
        <dbReference type="ARBA" id="ARBA00022833"/>
    </source>
</evidence>
<dbReference type="EC" id="3.4.11.-" evidence="10"/>
<evidence type="ECO:0000256" key="3">
    <source>
        <dbReference type="ARBA" id="ARBA00022438"/>
    </source>
</evidence>
<evidence type="ECO:0000256" key="2">
    <source>
        <dbReference type="ARBA" id="ARBA00008290"/>
    </source>
</evidence>
<keyword evidence="7 9" id="KW-0862">Zinc</keyword>
<evidence type="ECO:0000313" key="12">
    <source>
        <dbReference type="Proteomes" id="UP000235658"/>
    </source>
</evidence>
<evidence type="ECO:0000256" key="9">
    <source>
        <dbReference type="RuleBase" id="RU004386"/>
    </source>
</evidence>
<evidence type="ECO:0000256" key="8">
    <source>
        <dbReference type="ARBA" id="ARBA00023049"/>
    </source>
</evidence>
<dbReference type="NCBIfam" id="NF002759">
    <property type="entry name" value="PRK02813.1"/>
    <property type="match status" value="1"/>
</dbReference>
<reference evidence="11 12" key="1">
    <citation type="submission" date="2017-09" db="EMBL/GenBank/DDBJ databases">
        <title>Bacterial strain isolated from the female urinary microbiota.</title>
        <authorList>
            <person name="Thomas-White K."/>
            <person name="Kumar N."/>
            <person name="Forster S."/>
            <person name="Putonti C."/>
            <person name="Lawley T."/>
            <person name="Wolfe A.J."/>
        </authorList>
    </citation>
    <scope>NUCLEOTIDE SEQUENCE [LARGE SCALE GENOMIC DNA]</scope>
    <source>
        <strain evidence="11 12">UMB0204</strain>
    </source>
</reference>
<dbReference type="AlphaFoldDB" id="A0A2N6UH33"/>
<dbReference type="SUPFAM" id="SSF53187">
    <property type="entry name" value="Zn-dependent exopeptidases"/>
    <property type="match status" value="1"/>
</dbReference>
<dbReference type="Pfam" id="PF02127">
    <property type="entry name" value="Peptidase_M18"/>
    <property type="match status" value="1"/>
</dbReference>
<dbReference type="Gene3D" id="2.30.250.10">
    <property type="entry name" value="Aminopeptidase i, Domain 2"/>
    <property type="match status" value="1"/>
</dbReference>
<accession>A0A2N6UH33</accession>
<dbReference type="PRINTS" id="PR00932">
    <property type="entry name" value="AMINO1PTASE"/>
</dbReference>
<dbReference type="Gene3D" id="3.40.630.10">
    <property type="entry name" value="Zn peptidases"/>
    <property type="match status" value="1"/>
</dbReference>
<proteinExistence type="inferred from homology"/>
<dbReference type="GO" id="GO:0006508">
    <property type="term" value="P:proteolysis"/>
    <property type="evidence" value="ECO:0007669"/>
    <property type="project" value="UniProtKB-KW"/>
</dbReference>
<keyword evidence="5 9" id="KW-0479">Metal-binding</keyword>
<evidence type="ECO:0000256" key="6">
    <source>
        <dbReference type="ARBA" id="ARBA00022801"/>
    </source>
</evidence>
<comment type="caution">
    <text evidence="11">The sequence shown here is derived from an EMBL/GenBank/DDBJ whole genome shotgun (WGS) entry which is preliminary data.</text>
</comment>
<comment type="cofactor">
    <cofactor evidence="1 10">
        <name>Zn(2+)</name>
        <dbReference type="ChEBI" id="CHEBI:29105"/>
    </cofactor>
</comment>
<dbReference type="PANTHER" id="PTHR28570">
    <property type="entry name" value="ASPARTYL AMINOPEPTIDASE"/>
    <property type="match status" value="1"/>
</dbReference>
<dbReference type="PANTHER" id="PTHR28570:SF3">
    <property type="entry name" value="ASPARTYL AMINOPEPTIDASE"/>
    <property type="match status" value="1"/>
</dbReference>
<keyword evidence="3 9" id="KW-0031">Aminopeptidase</keyword>
<dbReference type="SUPFAM" id="SSF101821">
    <property type="entry name" value="Aminopeptidase/glucanase lid domain"/>
    <property type="match status" value="1"/>
</dbReference>
<evidence type="ECO:0000256" key="5">
    <source>
        <dbReference type="ARBA" id="ARBA00022723"/>
    </source>
</evidence>
<dbReference type="GO" id="GO:0004177">
    <property type="term" value="F:aminopeptidase activity"/>
    <property type="evidence" value="ECO:0007669"/>
    <property type="project" value="UniProtKB-KW"/>
</dbReference>
<dbReference type="RefSeq" id="WP_004814268.1">
    <property type="nucleotide sequence ID" value="NZ_CABKPG010000022.1"/>
</dbReference>
<keyword evidence="4 9" id="KW-0645">Protease</keyword>
<dbReference type="GO" id="GO:0008270">
    <property type="term" value="F:zinc ion binding"/>
    <property type="evidence" value="ECO:0007669"/>
    <property type="project" value="InterPro"/>
</dbReference>
<dbReference type="Proteomes" id="UP000235658">
    <property type="component" value="Unassembled WGS sequence"/>
</dbReference>
<keyword evidence="6 9" id="KW-0378">Hydrolase</keyword>
<comment type="similarity">
    <text evidence="2 9">Belongs to the peptidase M18 family.</text>
</comment>
<keyword evidence="8 9" id="KW-0482">Metalloprotease</keyword>
<gene>
    <name evidence="11" type="ORF">CJ192_08515</name>
</gene>
<dbReference type="GO" id="GO:0005737">
    <property type="term" value="C:cytoplasm"/>
    <property type="evidence" value="ECO:0007669"/>
    <property type="project" value="UniProtKB-ARBA"/>
</dbReference>
<evidence type="ECO:0000256" key="1">
    <source>
        <dbReference type="ARBA" id="ARBA00001947"/>
    </source>
</evidence>
<dbReference type="GeneID" id="84579226"/>
<organism evidence="11 12">
    <name type="scientific">Anaerococcus hydrogenalis</name>
    <dbReference type="NCBI Taxonomy" id="33029"/>
    <lineage>
        <taxon>Bacteria</taxon>
        <taxon>Bacillati</taxon>
        <taxon>Bacillota</taxon>
        <taxon>Tissierellia</taxon>
        <taxon>Tissierellales</taxon>
        <taxon>Peptoniphilaceae</taxon>
        <taxon>Anaerococcus</taxon>
    </lineage>
</organism>
<dbReference type="InterPro" id="IPR001948">
    <property type="entry name" value="Peptidase_M18"/>
</dbReference>
<dbReference type="EMBL" id="PNHP01000007">
    <property type="protein sequence ID" value="PMC80826.1"/>
    <property type="molecule type" value="Genomic_DNA"/>
</dbReference>
<name>A0A2N6UH33_9FIRM</name>
<protein>
    <recommendedName>
        <fullName evidence="10">M18 family aminopeptidase</fullName>
        <ecNumber evidence="10">3.4.11.-</ecNumber>
    </recommendedName>
</protein>
<evidence type="ECO:0000256" key="4">
    <source>
        <dbReference type="ARBA" id="ARBA00022670"/>
    </source>
</evidence>
<evidence type="ECO:0000256" key="10">
    <source>
        <dbReference type="RuleBase" id="RU004387"/>
    </source>
</evidence>
<evidence type="ECO:0000313" key="11">
    <source>
        <dbReference type="EMBL" id="PMC80826.1"/>
    </source>
</evidence>
<dbReference type="InterPro" id="IPR023358">
    <property type="entry name" value="Peptidase_M18_dom2"/>
</dbReference>
<dbReference type="CDD" id="cd05658">
    <property type="entry name" value="M18_DAP"/>
    <property type="match status" value="1"/>
</dbReference>